<comment type="caution">
    <text evidence="2">The sequence shown here is derived from an EMBL/GenBank/DDBJ whole genome shotgun (WGS) entry which is preliminary data.</text>
</comment>
<evidence type="ECO:0000256" key="1">
    <source>
        <dbReference type="SAM" id="MobiDB-lite"/>
    </source>
</evidence>
<dbReference type="AlphaFoldDB" id="A0A699XLY1"/>
<feature type="region of interest" description="Disordered" evidence="1">
    <location>
        <begin position="13"/>
        <end position="51"/>
    </location>
</feature>
<gene>
    <name evidence="2" type="ORF">Tci_930805</name>
</gene>
<protein>
    <submittedName>
        <fullName evidence="2">Uncharacterized protein</fullName>
    </submittedName>
</protein>
<feature type="compositionally biased region" description="Polar residues" evidence="1">
    <location>
        <begin position="37"/>
        <end position="51"/>
    </location>
</feature>
<proteinExistence type="predicted"/>
<reference evidence="2" key="1">
    <citation type="journal article" date="2019" name="Sci. Rep.">
        <title>Draft genome of Tanacetum cinerariifolium, the natural source of mosquito coil.</title>
        <authorList>
            <person name="Yamashiro T."/>
            <person name="Shiraishi A."/>
            <person name="Satake H."/>
            <person name="Nakayama K."/>
        </authorList>
    </citation>
    <scope>NUCLEOTIDE SEQUENCE</scope>
</reference>
<feature type="compositionally biased region" description="Basic and acidic residues" evidence="1">
    <location>
        <begin position="17"/>
        <end position="29"/>
    </location>
</feature>
<organism evidence="2">
    <name type="scientific">Tanacetum cinerariifolium</name>
    <name type="common">Dalmatian daisy</name>
    <name type="synonym">Chrysanthemum cinerariifolium</name>
    <dbReference type="NCBI Taxonomy" id="118510"/>
    <lineage>
        <taxon>Eukaryota</taxon>
        <taxon>Viridiplantae</taxon>
        <taxon>Streptophyta</taxon>
        <taxon>Embryophyta</taxon>
        <taxon>Tracheophyta</taxon>
        <taxon>Spermatophyta</taxon>
        <taxon>Magnoliopsida</taxon>
        <taxon>eudicotyledons</taxon>
        <taxon>Gunneridae</taxon>
        <taxon>Pentapetalae</taxon>
        <taxon>asterids</taxon>
        <taxon>campanulids</taxon>
        <taxon>Asterales</taxon>
        <taxon>Asteraceae</taxon>
        <taxon>Asteroideae</taxon>
        <taxon>Anthemideae</taxon>
        <taxon>Anthemidinae</taxon>
        <taxon>Tanacetum</taxon>
    </lineage>
</organism>
<accession>A0A699XLY1</accession>
<sequence length="51" mass="5000">DIAFISAPSALGLRGRIRGDKNSGGRRDAGASSSAGTKSSECSNSGTNTGT</sequence>
<name>A0A699XLY1_TANCI</name>
<dbReference type="EMBL" id="BKCJ011858108">
    <property type="protein sequence ID" value="GFD58836.1"/>
    <property type="molecule type" value="Genomic_DNA"/>
</dbReference>
<feature type="non-terminal residue" evidence="2">
    <location>
        <position position="1"/>
    </location>
</feature>
<evidence type="ECO:0000313" key="2">
    <source>
        <dbReference type="EMBL" id="GFD58836.1"/>
    </source>
</evidence>